<sequence length="348" mass="38668">MHRHPITAHRWGRYVRPLRPSHRAFLHQPHGALMTQHSRLAPLATAIAFAALLAGCHKGDTAAAAVEGADKINAYIACFNAVEQPLHESYQQYIGWMKDPEAGPTGKESQIRGPGTVLSHRVEACGAPMTAALAQQPANVQLDPAAKTYQQRFTALNERIEEAARYYDREDYRRDDAKGMQSLHAPLMQAYSAFFEAGEAMDAALERNEDQRRKQQLDAIEKDEGRSAAWYHLKIIGEGKQLVTTLNSDTPDLAAAQTQLTSYQGILEEAQKAKIGDGDPMWGHMERSADKLVSVAARRIERVRNNEPLSRSDQMLLESNSSLPPAGTRQALLASYNDLIDMSNRMTR</sequence>
<dbReference type="AlphaFoldDB" id="A0A0H2X459"/>
<evidence type="ECO:0000313" key="1">
    <source>
        <dbReference type="EMBL" id="AAY47954.1"/>
    </source>
</evidence>
<dbReference type="InterPro" id="IPR024291">
    <property type="entry name" value="DUF3829"/>
</dbReference>
<dbReference type="Pfam" id="PF12889">
    <property type="entry name" value="DUF3829"/>
    <property type="match status" value="1"/>
</dbReference>
<organism evidence="1 2">
    <name type="scientific">Xanthomonas campestris pv. campestris (strain 8004)</name>
    <dbReference type="NCBI Taxonomy" id="314565"/>
    <lineage>
        <taxon>Bacteria</taxon>
        <taxon>Pseudomonadati</taxon>
        <taxon>Pseudomonadota</taxon>
        <taxon>Gammaproteobacteria</taxon>
        <taxon>Lysobacterales</taxon>
        <taxon>Lysobacteraceae</taxon>
        <taxon>Xanthomonas</taxon>
    </lineage>
</organism>
<accession>A0A0H2X459</accession>
<proteinExistence type="predicted"/>
<gene>
    <name evidence="1" type="ordered locus">XC_0880</name>
</gene>
<dbReference type="HOGENOM" id="CLU_070564_0_0_6"/>
<evidence type="ECO:0008006" key="3">
    <source>
        <dbReference type="Google" id="ProtNLM"/>
    </source>
</evidence>
<dbReference type="EMBL" id="CP000050">
    <property type="protein sequence ID" value="AAY47954.1"/>
    <property type="molecule type" value="Genomic_DNA"/>
</dbReference>
<reference evidence="1 2" key="1">
    <citation type="journal article" date="2005" name="Genome Res.">
        <title>Comparative and functional genomic analyses of the pathogenicity of phytopathogen Xanthomonas campestris pv. campestris.</title>
        <authorList>
            <person name="Qian W."/>
            <person name="Jia Y."/>
            <person name="Ren S.X."/>
            <person name="He Y.Q."/>
            <person name="Feng J.X."/>
            <person name="Lu L.F."/>
            <person name="Sun Q."/>
            <person name="Ying G."/>
            <person name="Tang D.J."/>
            <person name="Tang H."/>
            <person name="Wu W."/>
            <person name="Hao P."/>
            <person name="Wang L."/>
            <person name="Jiang B.L."/>
            <person name="Zeng S."/>
            <person name="Gu W.Y."/>
            <person name="Lu G."/>
            <person name="Rong L."/>
            <person name="Tian Y."/>
            <person name="Yao Z."/>
            <person name="Fu G."/>
            <person name="Chen B."/>
            <person name="Fang R."/>
            <person name="Qiang B."/>
            <person name="Chen Z."/>
            <person name="Zhao G.P."/>
            <person name="Tang J.L."/>
            <person name="He C."/>
        </authorList>
    </citation>
    <scope>NUCLEOTIDE SEQUENCE [LARGE SCALE GENOMIC DNA]</scope>
    <source>
        <strain evidence="1 2">8004</strain>
    </source>
</reference>
<dbReference type="Proteomes" id="UP000000420">
    <property type="component" value="Chromosome"/>
</dbReference>
<name>A0A0H2X459_XANC8</name>
<evidence type="ECO:0000313" key="2">
    <source>
        <dbReference type="Proteomes" id="UP000000420"/>
    </source>
</evidence>
<protein>
    <recommendedName>
        <fullName evidence="3">DUF3829 domain-containing protein</fullName>
    </recommendedName>
</protein>
<dbReference type="KEGG" id="xcb:XC_0880"/>